<evidence type="ECO:0000256" key="1">
    <source>
        <dbReference type="SAM" id="Phobius"/>
    </source>
</evidence>
<keyword evidence="1" id="KW-0472">Membrane</keyword>
<gene>
    <name evidence="2" type="ORF">GCM10009720_01990</name>
</gene>
<evidence type="ECO:0000313" key="3">
    <source>
        <dbReference type="Proteomes" id="UP001501461"/>
    </source>
</evidence>
<keyword evidence="1" id="KW-0812">Transmembrane</keyword>
<keyword evidence="3" id="KW-1185">Reference proteome</keyword>
<feature type="transmembrane region" description="Helical" evidence="1">
    <location>
        <begin position="196"/>
        <end position="216"/>
    </location>
</feature>
<feature type="transmembrane region" description="Helical" evidence="1">
    <location>
        <begin position="123"/>
        <end position="148"/>
    </location>
</feature>
<feature type="transmembrane region" description="Helical" evidence="1">
    <location>
        <begin position="168"/>
        <end position="189"/>
    </location>
</feature>
<keyword evidence="1" id="KW-1133">Transmembrane helix</keyword>
<evidence type="ECO:0008006" key="4">
    <source>
        <dbReference type="Google" id="ProtNLM"/>
    </source>
</evidence>
<feature type="transmembrane region" description="Helical" evidence="1">
    <location>
        <begin position="244"/>
        <end position="268"/>
    </location>
</feature>
<accession>A0ABP5FJI4</accession>
<feature type="transmembrane region" description="Helical" evidence="1">
    <location>
        <begin position="77"/>
        <end position="97"/>
    </location>
</feature>
<protein>
    <recommendedName>
        <fullName evidence="4">ABC transporter permease</fullName>
    </recommendedName>
</protein>
<dbReference type="Proteomes" id="UP001501461">
    <property type="component" value="Unassembled WGS sequence"/>
</dbReference>
<evidence type="ECO:0000313" key="2">
    <source>
        <dbReference type="EMBL" id="GAA2025939.1"/>
    </source>
</evidence>
<sequence length="273" mass="28347">MTVANVDQQSTVLRRSGLKSVIASEAIKIWTLRFPRVLVTLAVVLAAVTALLFLLTIDVTQGDSLAALLWADIASTALLGVDATAVVFIILGAWFVASEYATGMMRTTLVATPNRVKVFSAKLLVLAGAAVLAGLVSVLLAILVAQLVLAVSGLPVLNLMDGELLRMALGSLLMVSFYAVLVAALAFIVRTTGGAVTATLAVMFAPAVVSMLPNAAQQFLLPMFPNAAILSISGSTDPGQAVHLVPLLAVVVLACWLVVVLGAALTLFSRRDA</sequence>
<reference evidence="3" key="1">
    <citation type="journal article" date="2019" name="Int. J. Syst. Evol. Microbiol.">
        <title>The Global Catalogue of Microorganisms (GCM) 10K type strain sequencing project: providing services to taxonomists for standard genome sequencing and annotation.</title>
        <authorList>
            <consortium name="The Broad Institute Genomics Platform"/>
            <consortium name="The Broad Institute Genome Sequencing Center for Infectious Disease"/>
            <person name="Wu L."/>
            <person name="Ma J."/>
        </authorList>
    </citation>
    <scope>NUCLEOTIDE SEQUENCE [LARGE SCALE GENOMIC DNA]</scope>
    <source>
        <strain evidence="3">JCM 13595</strain>
    </source>
</reference>
<dbReference type="RefSeq" id="WP_343955733.1">
    <property type="nucleotide sequence ID" value="NZ_BAAAMN010000005.1"/>
</dbReference>
<name>A0ABP5FJI4_9MICC</name>
<comment type="caution">
    <text evidence="2">The sequence shown here is derived from an EMBL/GenBank/DDBJ whole genome shotgun (WGS) entry which is preliminary data.</text>
</comment>
<proteinExistence type="predicted"/>
<feature type="transmembrane region" description="Helical" evidence="1">
    <location>
        <begin position="37"/>
        <end position="57"/>
    </location>
</feature>
<dbReference type="EMBL" id="BAAAMN010000005">
    <property type="protein sequence ID" value="GAA2025939.1"/>
    <property type="molecule type" value="Genomic_DNA"/>
</dbReference>
<organism evidence="2 3">
    <name type="scientific">Yaniella flava</name>
    <dbReference type="NCBI Taxonomy" id="287930"/>
    <lineage>
        <taxon>Bacteria</taxon>
        <taxon>Bacillati</taxon>
        <taxon>Actinomycetota</taxon>
        <taxon>Actinomycetes</taxon>
        <taxon>Micrococcales</taxon>
        <taxon>Micrococcaceae</taxon>
        <taxon>Yaniella</taxon>
    </lineage>
</organism>